<dbReference type="EMBL" id="LAZR01017731">
    <property type="protein sequence ID" value="KKL99204.1"/>
    <property type="molecule type" value="Genomic_DNA"/>
</dbReference>
<reference evidence="1" key="1">
    <citation type="journal article" date="2015" name="Nature">
        <title>Complex archaea that bridge the gap between prokaryotes and eukaryotes.</title>
        <authorList>
            <person name="Spang A."/>
            <person name="Saw J.H."/>
            <person name="Jorgensen S.L."/>
            <person name="Zaremba-Niedzwiedzka K."/>
            <person name="Martijn J."/>
            <person name="Lind A.E."/>
            <person name="van Eijk R."/>
            <person name="Schleper C."/>
            <person name="Guy L."/>
            <person name="Ettema T.J."/>
        </authorList>
    </citation>
    <scope>NUCLEOTIDE SEQUENCE</scope>
</reference>
<sequence length="90" mass="10148">MNIGKGWKIEADPLNIILSKRHTVRAKDGKPAHTIWKVVGYYSTIKAALVGLVNQGVSDTELTDLATISQKQDELYKLIDRRQSNERNKV</sequence>
<name>A0A0F9GK54_9ZZZZ</name>
<dbReference type="AlphaFoldDB" id="A0A0F9GK54"/>
<accession>A0A0F9GK54</accession>
<comment type="caution">
    <text evidence="1">The sequence shown here is derived from an EMBL/GenBank/DDBJ whole genome shotgun (WGS) entry which is preliminary data.</text>
</comment>
<proteinExistence type="predicted"/>
<gene>
    <name evidence="1" type="ORF">LCGC14_1816770</name>
</gene>
<organism evidence="1">
    <name type="scientific">marine sediment metagenome</name>
    <dbReference type="NCBI Taxonomy" id="412755"/>
    <lineage>
        <taxon>unclassified sequences</taxon>
        <taxon>metagenomes</taxon>
        <taxon>ecological metagenomes</taxon>
    </lineage>
</organism>
<evidence type="ECO:0008006" key="2">
    <source>
        <dbReference type="Google" id="ProtNLM"/>
    </source>
</evidence>
<protein>
    <recommendedName>
        <fullName evidence="2">DUF5405 domain-containing protein</fullName>
    </recommendedName>
</protein>
<evidence type="ECO:0000313" key="1">
    <source>
        <dbReference type="EMBL" id="KKL99204.1"/>
    </source>
</evidence>